<proteinExistence type="predicted"/>
<protein>
    <submittedName>
        <fullName evidence="1">Uncharacterized protein</fullName>
    </submittedName>
</protein>
<sequence>MYNRLNVNIGGRVYYIKLTSVSGKTYYYHGGSSFYQSLDEYVKYYDSYFSIDRDKLQSDINEFNRNVYDKICSYQIMEAKVELHGHRANGSPVRCI</sequence>
<evidence type="ECO:0000313" key="1">
    <source>
        <dbReference type="EMBL" id="DAF93205.1"/>
    </source>
</evidence>
<dbReference type="EMBL" id="BK016080">
    <property type="protein sequence ID" value="DAF93205.1"/>
    <property type="molecule type" value="Genomic_DNA"/>
</dbReference>
<accession>A0A8S5UFF4</accession>
<organism evidence="1">
    <name type="scientific">Myoviridae sp. ctcyQ27</name>
    <dbReference type="NCBI Taxonomy" id="2825139"/>
    <lineage>
        <taxon>Viruses</taxon>
        <taxon>Duplodnaviria</taxon>
        <taxon>Heunggongvirae</taxon>
        <taxon>Uroviricota</taxon>
        <taxon>Caudoviricetes</taxon>
    </lineage>
</organism>
<reference evidence="1" key="1">
    <citation type="journal article" date="2021" name="Proc. Natl. Acad. Sci. U.S.A.">
        <title>A Catalog of Tens of Thousands of Viruses from Human Metagenomes Reveals Hidden Associations with Chronic Diseases.</title>
        <authorList>
            <person name="Tisza M.J."/>
            <person name="Buck C.B."/>
        </authorList>
    </citation>
    <scope>NUCLEOTIDE SEQUENCE</scope>
    <source>
        <strain evidence="1">CtcyQ27</strain>
    </source>
</reference>
<name>A0A8S5UFF4_9CAUD</name>